<evidence type="ECO:0000313" key="4">
    <source>
        <dbReference type="Proteomes" id="UP000037460"/>
    </source>
</evidence>
<gene>
    <name evidence="3" type="ORF">Ctob_005799</name>
</gene>
<evidence type="ECO:0000259" key="2">
    <source>
        <dbReference type="Pfam" id="PF12110"/>
    </source>
</evidence>
<dbReference type="Pfam" id="PF12110">
    <property type="entry name" value="Nup96"/>
    <property type="match status" value="1"/>
</dbReference>
<reference evidence="4" key="1">
    <citation type="journal article" date="2015" name="PLoS Genet.">
        <title>Genome Sequence and Transcriptome Analyses of Chrysochromulina tobin: Metabolic Tools for Enhanced Algal Fitness in the Prominent Order Prymnesiales (Haptophyceae).</title>
        <authorList>
            <person name="Hovde B.T."/>
            <person name="Deodato C.R."/>
            <person name="Hunsperger H.M."/>
            <person name="Ryken S.A."/>
            <person name="Yost W."/>
            <person name="Jha R.K."/>
            <person name="Patterson J."/>
            <person name="Monnat R.J. Jr."/>
            <person name="Barlow S.B."/>
            <person name="Starkenburg S.R."/>
            <person name="Cattolico R.A."/>
        </authorList>
    </citation>
    <scope>NUCLEOTIDE SEQUENCE</scope>
    <source>
        <strain evidence="4">CCMP291</strain>
    </source>
</reference>
<accession>A0A0M0J680</accession>
<dbReference type="AlphaFoldDB" id="A0A0M0J680"/>
<organism evidence="3 4">
    <name type="scientific">Chrysochromulina tobinii</name>
    <dbReference type="NCBI Taxonomy" id="1460289"/>
    <lineage>
        <taxon>Eukaryota</taxon>
        <taxon>Haptista</taxon>
        <taxon>Haptophyta</taxon>
        <taxon>Prymnesiophyceae</taxon>
        <taxon>Prymnesiales</taxon>
        <taxon>Chrysochromulinaceae</taxon>
        <taxon>Chrysochromulina</taxon>
    </lineage>
</organism>
<feature type="domain" description="Nuclear pore complex protein NUP96 C-terminal" evidence="2">
    <location>
        <begin position="204"/>
        <end position="287"/>
    </location>
</feature>
<evidence type="ECO:0000256" key="1">
    <source>
        <dbReference type="SAM" id="MobiDB-lite"/>
    </source>
</evidence>
<dbReference type="Gene3D" id="1.25.40.690">
    <property type="match status" value="1"/>
</dbReference>
<feature type="region of interest" description="Disordered" evidence="1">
    <location>
        <begin position="15"/>
        <end position="37"/>
    </location>
</feature>
<dbReference type="EMBL" id="JWZX01003309">
    <property type="protein sequence ID" value="KOO22119.1"/>
    <property type="molecule type" value="Genomic_DNA"/>
</dbReference>
<comment type="caution">
    <text evidence="3">The sequence shown here is derived from an EMBL/GenBank/DDBJ whole genome shotgun (WGS) entry which is preliminary data.</text>
</comment>
<dbReference type="InterPro" id="IPR021967">
    <property type="entry name" value="Nup98_C"/>
</dbReference>
<protein>
    <recommendedName>
        <fullName evidence="2">Nuclear pore complex protein NUP96 C-terminal domain-containing protein</fullName>
    </recommendedName>
</protein>
<name>A0A0M0J680_9EUKA</name>
<dbReference type="Proteomes" id="UP000037460">
    <property type="component" value="Unassembled WGS sequence"/>
</dbReference>
<evidence type="ECO:0000313" key="3">
    <source>
        <dbReference type="EMBL" id="KOO22119.1"/>
    </source>
</evidence>
<sequence>MLPLVEASYTARRAHAVRNEPRDRSNPALCKQPPPTSRWRASFSASGNLLTFGSRSVELIDLSKFDRTRDPEDPSPRERMERSLKVHVDHNAHREPLQHHTLLRDYKVAVVGTDREAPQHALEEQHVWKLVAALFLPVGKDLVPTEGLGLGRDEGADESTEATRRLEALRAWLRAAQWDAGAIERCKRDEAIEQDSEAGSVWPLLKAADSAEACKAALDDGRAYLGALLAQPTGCVRDDLMAQLRSWEGEPPEMVPEPLKRYFGLLAGTVSSWNEGPGKLEISWESFVDAHLRGARFDHALGCRAFHYALTAKHFLAIVRLGGATAYDLNLRKHAWDEALCAVEALLPAALLTDDGPDANLRALLNDLERTAQECDAKQRWPASPAAAAAAEIPGPVVDGGAPKRRAQGATVAGGRSFATAAKKAMDAAAEEELRYGRWSEHTLAAIAAYAS</sequence>
<keyword evidence="4" id="KW-1185">Reference proteome</keyword>
<proteinExistence type="predicted"/>